<keyword evidence="3" id="KW-0645">Protease</keyword>
<feature type="domain" description="B box-type" evidence="12">
    <location>
        <begin position="1287"/>
        <end position="1338"/>
    </location>
</feature>
<evidence type="ECO:0000256" key="4">
    <source>
        <dbReference type="ARBA" id="ARBA00022723"/>
    </source>
</evidence>
<dbReference type="GO" id="GO:0004843">
    <property type="term" value="F:cysteine-type deubiquitinase activity"/>
    <property type="evidence" value="ECO:0007669"/>
    <property type="project" value="UniProtKB-EC"/>
</dbReference>
<reference evidence="14 15" key="1">
    <citation type="journal article" date="2018" name="Genome Biol. Evol.">
        <title>Multiple Roots of Fruiting Body Formation in Amoebozoa.</title>
        <authorList>
            <person name="Hillmann F."/>
            <person name="Forbes G."/>
            <person name="Novohradska S."/>
            <person name="Ferling I."/>
            <person name="Riege K."/>
            <person name="Groth M."/>
            <person name="Westermann M."/>
            <person name="Marz M."/>
            <person name="Spaller T."/>
            <person name="Winckler T."/>
            <person name="Schaap P."/>
            <person name="Glockner G."/>
        </authorList>
    </citation>
    <scope>NUCLEOTIDE SEQUENCE [LARGE SCALE GENOMIC DNA]</scope>
    <source>
        <strain evidence="14 15">Jena</strain>
    </source>
</reference>
<protein>
    <recommendedName>
        <fullName evidence="2">ubiquitinyl hydrolase 1</fullName>
        <ecNumber evidence="2">3.4.19.12</ecNumber>
    </recommendedName>
</protein>
<dbReference type="PROSITE" id="PS50178">
    <property type="entry name" value="ZF_FYVE"/>
    <property type="match status" value="1"/>
</dbReference>
<dbReference type="Pfam" id="PF01363">
    <property type="entry name" value="FYVE"/>
    <property type="match status" value="1"/>
</dbReference>
<evidence type="ECO:0000256" key="1">
    <source>
        <dbReference type="ARBA" id="ARBA00000707"/>
    </source>
</evidence>
<dbReference type="InterPro" id="IPR000306">
    <property type="entry name" value="Znf_FYVE"/>
</dbReference>
<dbReference type="PANTHER" id="PTHR13367:SF28">
    <property type="entry name" value="UBIQUITIN THIOESTERASE ZRANB1"/>
    <property type="match status" value="1"/>
</dbReference>
<keyword evidence="6" id="KW-0833">Ubl conjugation pathway</keyword>
<gene>
    <name evidence="14" type="ORF">PROFUN_12661</name>
</gene>
<comment type="caution">
    <text evidence="14">The sequence shown here is derived from an EMBL/GenBank/DDBJ whole genome shotgun (WGS) entry which is preliminary data.</text>
</comment>
<dbReference type="GO" id="GO:0005737">
    <property type="term" value="C:cytoplasm"/>
    <property type="evidence" value="ECO:0007669"/>
    <property type="project" value="TreeGrafter"/>
</dbReference>
<evidence type="ECO:0000256" key="3">
    <source>
        <dbReference type="ARBA" id="ARBA00022670"/>
    </source>
</evidence>
<dbReference type="EC" id="3.4.19.12" evidence="2"/>
<proteinExistence type="predicted"/>
<feature type="domain" description="Death" evidence="11">
    <location>
        <begin position="921"/>
        <end position="963"/>
    </location>
</feature>
<evidence type="ECO:0000259" key="11">
    <source>
        <dbReference type="PROSITE" id="PS50017"/>
    </source>
</evidence>
<evidence type="ECO:0000256" key="10">
    <source>
        <dbReference type="PROSITE-ProRule" id="PRU00024"/>
    </source>
</evidence>
<keyword evidence="8" id="KW-0788">Thiol protease</keyword>
<evidence type="ECO:0000313" key="15">
    <source>
        <dbReference type="Proteomes" id="UP000241769"/>
    </source>
</evidence>
<keyword evidence="4" id="KW-0479">Metal-binding</keyword>
<name>A0A2P6N714_9EUKA</name>
<dbReference type="InterPro" id="IPR051346">
    <property type="entry name" value="OTU_Deubiquitinase"/>
</dbReference>
<evidence type="ECO:0000256" key="9">
    <source>
        <dbReference type="ARBA" id="ARBA00022833"/>
    </source>
</evidence>
<evidence type="ECO:0000256" key="6">
    <source>
        <dbReference type="ARBA" id="ARBA00022786"/>
    </source>
</evidence>
<dbReference type="InterPro" id="IPR017455">
    <property type="entry name" value="Znf_FYVE-rel"/>
</dbReference>
<dbReference type="InterPro" id="IPR013083">
    <property type="entry name" value="Znf_RING/FYVE/PHD"/>
</dbReference>
<evidence type="ECO:0000256" key="7">
    <source>
        <dbReference type="ARBA" id="ARBA00022801"/>
    </source>
</evidence>
<sequence>MNPWDELTHKDLFLDGTFEPRPEDHKTISTHTFEAATKFVSHGLNLLFSQPELLAPLSTPVVSGEIVARLFLDALNEFSVMTTALPARSSSEEKFVIFLSNLHQRIATMAVGRFLLIPGGWANDQEGDGYLLYLLERRSDSFSFTIINTNSMGISYYHPVKGGPSGNLVYKLSITIDNISVEKLTDSSFWFFLMRLQIWPVNMNDCQTIYEVLLPSLNAKPLSATLHSNVDGTTVNSPWRTAPTSGDLSMTHCILEAANVMMARIGLSERQIQYFGMIFKWQTLQNMWKLVSTSDLKINDVRKVQNYVRQMASDLAEAITPSQGTLVNSQQASTMYQALEAMNRLLTQQQQSSKKLVPEVRSSVPHELTVQVNNRAVDFEGIPLLQTLMRENVESLAGWAQVETHFRPVQFTLVPETISDFIELTLGLTHVDQICTLLAYQTTQIQYTHTLTVSLIQHMFTRVIPIPLSNNHPNSSQCMYRQPVRYETQLNLLRLLHHIALHFAACSMSIRVNRIFDASRILTMAALAAVTDAVARMRAFDIPSMFSLHLNGTPPPSPRYFFQPFGFDASVFRTQSQDLIFTTPELVVTRTRVLDYFTTQRELIKDDHVIFQFEQNMQTGNINTLLEQMCWEIGFPSENLPLYLSGEQSEILYNYPELLYYRDIVFLFKYLTTPDQAALPQVKPWFQKDAKLSWSFREGEGFTVNGFKQSLRSVHPLPDTEKTTFWSRLFSKKNRNPSGADPSEIAGKPVENEEDILHIPQLPTFEGKLTQSASELLISYLTVPYMRIPLVLNFFASQEHINSLGVLDLENIIDSVVFEPGQWQPPTEKVLPTNVPAPDRHFLATPLGLLFNELRLSPEANLKPLNVMLENALDLDPGCYTEEAGFMILYVIRLLVRIEGFMIFFISHSEWDRSMVSKSMWEGFARGLETTPDFIRIMRNKRKELRGLMDEQVYPMLERWVEHAIKVDDLPTACLLYAHLAYLFLHSSYDELTPSNVVTLLSSQIFLNSHYHFNSQNDTGKKMKRTANGDMTIGLGIADTEIFDLFQKQRLNLLKYLEDDQDRRNDIMERIVKVVTMVTKNPNNPLASAGLTRHWRNMDGLHNVGRFIPDLTSRTAEQQAKADAERYQSRGQLGGKVETEVNIQLGTLTLNNAIMERVDPRIYAMDDFKEVFGEQTHLACASVKTTAKRNWVRVMGTRFDLQLWKPDDRLHNIPNFTRKYDPSSFGPSESWISDIFEPIRAKFKLFPSGEIFMPNSTYTSQDVCARLIGFEVDPTSVTDPKQSAPKQKTENCTECRSKFSMVNNKRYYCKRCGVSLCGNCSFVGKIHNSTEEIRLCPKCKAMETQRKYMREVVVLRKHKTIHYYRIMEHGRQFYRTLIFSSDWR</sequence>
<dbReference type="EMBL" id="MDYQ01000173">
    <property type="protein sequence ID" value="PRP79727.1"/>
    <property type="molecule type" value="Genomic_DNA"/>
</dbReference>
<keyword evidence="9" id="KW-0862">Zinc</keyword>
<dbReference type="PROSITE" id="PS50119">
    <property type="entry name" value="ZF_BBOX"/>
    <property type="match status" value="1"/>
</dbReference>
<accession>A0A2P6N714</accession>
<keyword evidence="5 10" id="KW-0863">Zinc-finger</keyword>
<dbReference type="GO" id="GO:0007165">
    <property type="term" value="P:signal transduction"/>
    <property type="evidence" value="ECO:0007669"/>
    <property type="project" value="InterPro"/>
</dbReference>
<keyword evidence="15" id="KW-1185">Reference proteome</keyword>
<dbReference type="InterPro" id="IPR000488">
    <property type="entry name" value="Death_dom"/>
</dbReference>
<dbReference type="GO" id="GO:0008270">
    <property type="term" value="F:zinc ion binding"/>
    <property type="evidence" value="ECO:0007669"/>
    <property type="project" value="UniProtKB-KW"/>
</dbReference>
<dbReference type="SUPFAM" id="SSF57903">
    <property type="entry name" value="FYVE/PHD zinc finger"/>
    <property type="match status" value="1"/>
</dbReference>
<dbReference type="Gene3D" id="3.30.40.10">
    <property type="entry name" value="Zinc/RING finger domain, C3HC4 (zinc finger)"/>
    <property type="match status" value="1"/>
</dbReference>
<dbReference type="InterPro" id="IPR011011">
    <property type="entry name" value="Znf_FYVE_PHD"/>
</dbReference>
<dbReference type="GO" id="GO:0005634">
    <property type="term" value="C:nucleus"/>
    <property type="evidence" value="ECO:0007669"/>
    <property type="project" value="TreeGrafter"/>
</dbReference>
<keyword evidence="7" id="KW-0378">Hydrolase</keyword>
<dbReference type="GO" id="GO:0071947">
    <property type="term" value="P:protein deubiquitination involved in ubiquitin-dependent protein catabolic process"/>
    <property type="evidence" value="ECO:0007669"/>
    <property type="project" value="TreeGrafter"/>
</dbReference>
<dbReference type="OrthoDB" id="2684236at2759"/>
<evidence type="ECO:0000256" key="2">
    <source>
        <dbReference type="ARBA" id="ARBA00012759"/>
    </source>
</evidence>
<dbReference type="PROSITE" id="PS50017">
    <property type="entry name" value="DEATH_DOMAIN"/>
    <property type="match status" value="1"/>
</dbReference>
<dbReference type="CDD" id="cd00065">
    <property type="entry name" value="FYVE_like_SF"/>
    <property type="match status" value="1"/>
</dbReference>
<evidence type="ECO:0000259" key="13">
    <source>
        <dbReference type="PROSITE" id="PS50178"/>
    </source>
</evidence>
<comment type="catalytic activity">
    <reaction evidence="1">
        <text>Thiol-dependent hydrolysis of ester, thioester, amide, peptide and isopeptide bonds formed by the C-terminal Gly of ubiquitin (a 76-residue protein attached to proteins as an intracellular targeting signal).</text>
        <dbReference type="EC" id="3.4.19.12"/>
    </reaction>
</comment>
<organism evidence="14 15">
    <name type="scientific">Planoprotostelium fungivorum</name>
    <dbReference type="NCBI Taxonomy" id="1890364"/>
    <lineage>
        <taxon>Eukaryota</taxon>
        <taxon>Amoebozoa</taxon>
        <taxon>Evosea</taxon>
        <taxon>Variosea</taxon>
        <taxon>Cavosteliida</taxon>
        <taxon>Cavosteliaceae</taxon>
        <taxon>Planoprotostelium</taxon>
    </lineage>
</organism>
<evidence type="ECO:0000259" key="12">
    <source>
        <dbReference type="PROSITE" id="PS50119"/>
    </source>
</evidence>
<evidence type="ECO:0000313" key="14">
    <source>
        <dbReference type="EMBL" id="PRP79727.1"/>
    </source>
</evidence>
<evidence type="ECO:0000256" key="5">
    <source>
        <dbReference type="ARBA" id="ARBA00022771"/>
    </source>
</evidence>
<dbReference type="GO" id="GO:0070530">
    <property type="term" value="F:K63-linked polyubiquitin modification-dependent protein binding"/>
    <property type="evidence" value="ECO:0007669"/>
    <property type="project" value="TreeGrafter"/>
</dbReference>
<dbReference type="InterPro" id="IPR000315">
    <property type="entry name" value="Znf_B-box"/>
</dbReference>
<dbReference type="SMART" id="SM00064">
    <property type="entry name" value="FYVE"/>
    <property type="match status" value="1"/>
</dbReference>
<evidence type="ECO:0000256" key="8">
    <source>
        <dbReference type="ARBA" id="ARBA00022807"/>
    </source>
</evidence>
<dbReference type="Proteomes" id="UP000241769">
    <property type="component" value="Unassembled WGS sequence"/>
</dbReference>
<feature type="domain" description="FYVE-type" evidence="13">
    <location>
        <begin position="1286"/>
        <end position="1344"/>
    </location>
</feature>
<dbReference type="InParanoid" id="A0A2P6N714"/>
<dbReference type="PANTHER" id="PTHR13367">
    <property type="entry name" value="UBIQUITIN THIOESTERASE"/>
    <property type="match status" value="1"/>
</dbReference>